<comment type="caution">
    <text evidence="2">The sequence shown here is derived from an EMBL/GenBank/DDBJ whole genome shotgun (WGS) entry which is preliminary data.</text>
</comment>
<feature type="region of interest" description="Disordered" evidence="1">
    <location>
        <begin position="71"/>
        <end position="104"/>
    </location>
</feature>
<evidence type="ECO:0000313" key="2">
    <source>
        <dbReference type="EMBL" id="KAG0545554.1"/>
    </source>
</evidence>
<organism evidence="2 3">
    <name type="scientific">Sorghum bicolor</name>
    <name type="common">Sorghum</name>
    <name type="synonym">Sorghum vulgare</name>
    <dbReference type="NCBI Taxonomy" id="4558"/>
    <lineage>
        <taxon>Eukaryota</taxon>
        <taxon>Viridiplantae</taxon>
        <taxon>Streptophyta</taxon>
        <taxon>Embryophyta</taxon>
        <taxon>Tracheophyta</taxon>
        <taxon>Spermatophyta</taxon>
        <taxon>Magnoliopsida</taxon>
        <taxon>Liliopsida</taxon>
        <taxon>Poales</taxon>
        <taxon>Poaceae</taxon>
        <taxon>PACMAD clade</taxon>
        <taxon>Panicoideae</taxon>
        <taxon>Andropogonodae</taxon>
        <taxon>Andropogoneae</taxon>
        <taxon>Sorghinae</taxon>
        <taxon>Sorghum</taxon>
    </lineage>
</organism>
<reference evidence="2" key="1">
    <citation type="journal article" date="2019" name="BMC Genomics">
        <title>A new reference genome for Sorghum bicolor reveals high levels of sequence similarity between sweet and grain genotypes: implications for the genetics of sugar metabolism.</title>
        <authorList>
            <person name="Cooper E.A."/>
            <person name="Brenton Z.W."/>
            <person name="Flinn B.S."/>
            <person name="Jenkins J."/>
            <person name="Shu S."/>
            <person name="Flowers D."/>
            <person name="Luo F."/>
            <person name="Wang Y."/>
            <person name="Xia P."/>
            <person name="Barry K."/>
            <person name="Daum C."/>
            <person name="Lipzen A."/>
            <person name="Yoshinaga Y."/>
            <person name="Schmutz J."/>
            <person name="Saski C."/>
            <person name="Vermerris W."/>
            <person name="Kresovich S."/>
        </authorList>
    </citation>
    <scope>NUCLEOTIDE SEQUENCE</scope>
</reference>
<gene>
    <name evidence="2" type="ORF">BDA96_02G371000</name>
</gene>
<reference evidence="2" key="2">
    <citation type="submission" date="2020-10" db="EMBL/GenBank/DDBJ databases">
        <authorList>
            <person name="Cooper E.A."/>
            <person name="Brenton Z.W."/>
            <person name="Flinn B.S."/>
            <person name="Jenkins J."/>
            <person name="Shu S."/>
            <person name="Flowers D."/>
            <person name="Luo F."/>
            <person name="Wang Y."/>
            <person name="Xia P."/>
            <person name="Barry K."/>
            <person name="Daum C."/>
            <person name="Lipzen A."/>
            <person name="Yoshinaga Y."/>
            <person name="Schmutz J."/>
            <person name="Saski C."/>
            <person name="Vermerris W."/>
            <person name="Kresovich S."/>
        </authorList>
    </citation>
    <scope>NUCLEOTIDE SEQUENCE</scope>
</reference>
<protein>
    <submittedName>
        <fullName evidence="2">Uncharacterized protein</fullName>
    </submittedName>
</protein>
<proteinExistence type="predicted"/>
<dbReference type="AlphaFoldDB" id="A0A921RTT1"/>
<sequence length="104" mass="11741">MGFLADSKRKTRSEWAIRDRLARGARRPPSPIPVWLCASRGRLRVAGWGSDEQRPRGRNHRWSCSCWSKLRPSNGTARRGRQPIESDAPSSSCRGSRPSKSLRA</sequence>
<accession>A0A921RTT1</accession>
<dbReference type="EMBL" id="CM027681">
    <property type="protein sequence ID" value="KAG0545554.1"/>
    <property type="molecule type" value="Genomic_DNA"/>
</dbReference>
<evidence type="ECO:0000313" key="3">
    <source>
        <dbReference type="Proteomes" id="UP000807115"/>
    </source>
</evidence>
<name>A0A921RTT1_SORBI</name>
<evidence type="ECO:0000256" key="1">
    <source>
        <dbReference type="SAM" id="MobiDB-lite"/>
    </source>
</evidence>
<dbReference type="Proteomes" id="UP000807115">
    <property type="component" value="Chromosome 2"/>
</dbReference>
<feature type="compositionally biased region" description="Low complexity" evidence="1">
    <location>
        <begin position="89"/>
        <end position="104"/>
    </location>
</feature>